<dbReference type="AlphaFoldDB" id="L1JXJ0"/>
<dbReference type="GeneID" id="17309646"/>
<dbReference type="InterPro" id="IPR001478">
    <property type="entry name" value="PDZ"/>
</dbReference>
<feature type="transmembrane region" description="Helical" evidence="1">
    <location>
        <begin position="47"/>
        <end position="67"/>
    </location>
</feature>
<evidence type="ECO:0000313" key="4">
    <source>
        <dbReference type="EnsemblProtists" id="EKX53064"/>
    </source>
</evidence>
<keyword evidence="1" id="KW-0812">Transmembrane</keyword>
<organism evidence="3">
    <name type="scientific">Guillardia theta (strain CCMP2712)</name>
    <name type="common">Cryptophyte</name>
    <dbReference type="NCBI Taxonomy" id="905079"/>
    <lineage>
        <taxon>Eukaryota</taxon>
        <taxon>Cryptophyceae</taxon>
        <taxon>Pyrenomonadales</taxon>
        <taxon>Geminigeraceae</taxon>
        <taxon>Guillardia</taxon>
    </lineage>
</organism>
<reference evidence="3 5" key="1">
    <citation type="journal article" date="2012" name="Nature">
        <title>Algal genomes reveal evolutionary mosaicism and the fate of nucleomorphs.</title>
        <authorList>
            <consortium name="DOE Joint Genome Institute"/>
            <person name="Curtis B.A."/>
            <person name="Tanifuji G."/>
            <person name="Burki F."/>
            <person name="Gruber A."/>
            <person name="Irimia M."/>
            <person name="Maruyama S."/>
            <person name="Arias M.C."/>
            <person name="Ball S.G."/>
            <person name="Gile G.H."/>
            <person name="Hirakawa Y."/>
            <person name="Hopkins J.F."/>
            <person name="Kuo A."/>
            <person name="Rensing S.A."/>
            <person name="Schmutz J."/>
            <person name="Symeonidi A."/>
            <person name="Elias M."/>
            <person name="Eveleigh R.J."/>
            <person name="Herman E.K."/>
            <person name="Klute M.J."/>
            <person name="Nakayama T."/>
            <person name="Obornik M."/>
            <person name="Reyes-Prieto A."/>
            <person name="Armbrust E.V."/>
            <person name="Aves S.J."/>
            <person name="Beiko R.G."/>
            <person name="Coutinho P."/>
            <person name="Dacks J.B."/>
            <person name="Durnford D.G."/>
            <person name="Fast N.M."/>
            <person name="Green B.R."/>
            <person name="Grisdale C.J."/>
            <person name="Hempel F."/>
            <person name="Henrissat B."/>
            <person name="Hoppner M.P."/>
            <person name="Ishida K."/>
            <person name="Kim E."/>
            <person name="Koreny L."/>
            <person name="Kroth P.G."/>
            <person name="Liu Y."/>
            <person name="Malik S.B."/>
            <person name="Maier U.G."/>
            <person name="McRose D."/>
            <person name="Mock T."/>
            <person name="Neilson J.A."/>
            <person name="Onodera N.T."/>
            <person name="Poole A.M."/>
            <person name="Pritham E.J."/>
            <person name="Richards T.A."/>
            <person name="Rocap G."/>
            <person name="Roy S.W."/>
            <person name="Sarai C."/>
            <person name="Schaack S."/>
            <person name="Shirato S."/>
            <person name="Slamovits C.H."/>
            <person name="Spencer D.F."/>
            <person name="Suzuki S."/>
            <person name="Worden A.Z."/>
            <person name="Zauner S."/>
            <person name="Barry K."/>
            <person name="Bell C."/>
            <person name="Bharti A.K."/>
            <person name="Crow J.A."/>
            <person name="Grimwood J."/>
            <person name="Kramer R."/>
            <person name="Lindquist E."/>
            <person name="Lucas S."/>
            <person name="Salamov A."/>
            <person name="McFadden G.I."/>
            <person name="Lane C.E."/>
            <person name="Keeling P.J."/>
            <person name="Gray M.W."/>
            <person name="Grigoriev I.V."/>
            <person name="Archibald J.M."/>
        </authorList>
    </citation>
    <scope>NUCLEOTIDE SEQUENCE</scope>
    <source>
        <strain evidence="3 5">CCMP2712</strain>
    </source>
</reference>
<evidence type="ECO:0000313" key="5">
    <source>
        <dbReference type="Proteomes" id="UP000011087"/>
    </source>
</evidence>
<dbReference type="CDD" id="cd00136">
    <property type="entry name" value="PDZ_canonical"/>
    <property type="match status" value="1"/>
</dbReference>
<dbReference type="Proteomes" id="UP000011087">
    <property type="component" value="Unassembled WGS sequence"/>
</dbReference>
<evidence type="ECO:0000256" key="1">
    <source>
        <dbReference type="SAM" id="Phobius"/>
    </source>
</evidence>
<evidence type="ECO:0000313" key="3">
    <source>
        <dbReference type="EMBL" id="EKX53064.1"/>
    </source>
</evidence>
<keyword evidence="1" id="KW-1133">Transmembrane helix</keyword>
<dbReference type="SUPFAM" id="SSF50156">
    <property type="entry name" value="PDZ domain-like"/>
    <property type="match status" value="1"/>
</dbReference>
<dbReference type="HOGENOM" id="CLU_1067920_0_0_1"/>
<dbReference type="PaxDb" id="55529-EKX53064"/>
<reference evidence="5" key="2">
    <citation type="submission" date="2012-11" db="EMBL/GenBank/DDBJ databases">
        <authorList>
            <person name="Kuo A."/>
            <person name="Curtis B.A."/>
            <person name="Tanifuji G."/>
            <person name="Burki F."/>
            <person name="Gruber A."/>
            <person name="Irimia M."/>
            <person name="Maruyama S."/>
            <person name="Arias M.C."/>
            <person name="Ball S.G."/>
            <person name="Gile G.H."/>
            <person name="Hirakawa Y."/>
            <person name="Hopkins J.F."/>
            <person name="Rensing S.A."/>
            <person name="Schmutz J."/>
            <person name="Symeonidi A."/>
            <person name="Elias M."/>
            <person name="Eveleigh R.J."/>
            <person name="Herman E.K."/>
            <person name="Klute M.J."/>
            <person name="Nakayama T."/>
            <person name="Obornik M."/>
            <person name="Reyes-Prieto A."/>
            <person name="Armbrust E.V."/>
            <person name="Aves S.J."/>
            <person name="Beiko R.G."/>
            <person name="Coutinho P."/>
            <person name="Dacks J.B."/>
            <person name="Durnford D.G."/>
            <person name="Fast N.M."/>
            <person name="Green B.R."/>
            <person name="Grisdale C."/>
            <person name="Hempe F."/>
            <person name="Henrissat B."/>
            <person name="Hoppner M.P."/>
            <person name="Ishida K.-I."/>
            <person name="Kim E."/>
            <person name="Koreny L."/>
            <person name="Kroth P.G."/>
            <person name="Liu Y."/>
            <person name="Malik S.-B."/>
            <person name="Maier U.G."/>
            <person name="McRose D."/>
            <person name="Mock T."/>
            <person name="Neilson J.A."/>
            <person name="Onodera N.T."/>
            <person name="Poole A.M."/>
            <person name="Pritham E.J."/>
            <person name="Richards T.A."/>
            <person name="Rocap G."/>
            <person name="Roy S.W."/>
            <person name="Sarai C."/>
            <person name="Schaack S."/>
            <person name="Shirato S."/>
            <person name="Slamovits C.H."/>
            <person name="Spencer D.F."/>
            <person name="Suzuki S."/>
            <person name="Worden A.Z."/>
            <person name="Zauner S."/>
            <person name="Barry K."/>
            <person name="Bell C."/>
            <person name="Bharti A.K."/>
            <person name="Crow J.A."/>
            <person name="Grimwood J."/>
            <person name="Kramer R."/>
            <person name="Lindquist E."/>
            <person name="Lucas S."/>
            <person name="Salamov A."/>
            <person name="McFadden G.I."/>
            <person name="Lane C.E."/>
            <person name="Keeling P.J."/>
            <person name="Gray M.W."/>
            <person name="Grigoriev I.V."/>
            <person name="Archibald J.M."/>
        </authorList>
    </citation>
    <scope>NUCLEOTIDE SEQUENCE</scope>
    <source>
        <strain evidence="5">CCMP2712</strain>
    </source>
</reference>
<keyword evidence="1" id="KW-0472">Membrane</keyword>
<dbReference type="EnsemblProtists" id="EKX53064">
    <property type="protein sequence ID" value="EKX53064"/>
    <property type="gene ID" value="GUITHDRAFT_150513"/>
</dbReference>
<gene>
    <name evidence="3" type="ORF">GUITHDRAFT_150513</name>
</gene>
<proteinExistence type="predicted"/>
<reference evidence="4" key="3">
    <citation type="submission" date="2015-06" db="UniProtKB">
        <authorList>
            <consortium name="EnsemblProtists"/>
        </authorList>
    </citation>
    <scope>IDENTIFICATION</scope>
</reference>
<evidence type="ECO:0000259" key="2">
    <source>
        <dbReference type="PROSITE" id="PS50106"/>
    </source>
</evidence>
<accession>L1JXJ0</accession>
<feature type="non-terminal residue" evidence="3">
    <location>
        <position position="261"/>
    </location>
</feature>
<dbReference type="KEGG" id="gtt:GUITHDRAFT_150513"/>
<dbReference type="EMBL" id="JH992971">
    <property type="protein sequence ID" value="EKX53064.1"/>
    <property type="molecule type" value="Genomic_DNA"/>
</dbReference>
<sequence>MARQIPILNFQRGDFCCTLFASLTLFCAAFLLAAWLPVETSDRDSAVNVVIFISSLGSAVLLIFAFLKLICGYGDVCTADEYEQAEEEISILTPTTPNRSSWNDEVLFAQAVPEVLPKPEAPAKSVNPAVPDLQFLYQADELASIPGSRASEKDFTRKHRTWDIQRDAYDMTGDRKSIRDTIVEAGLVLEPIKQSIQMNGEVFPAGTFCVSDIKKGSPCERQGTCRVGDLVLSVNSKRLVEGTPVDEVHHLLVGKVGTSIL</sequence>
<keyword evidence="5" id="KW-1185">Reference proteome</keyword>
<dbReference type="RefSeq" id="XP_005840044.1">
    <property type="nucleotide sequence ID" value="XM_005839987.1"/>
</dbReference>
<feature type="domain" description="PDZ" evidence="2">
    <location>
        <begin position="210"/>
        <end position="261"/>
    </location>
</feature>
<dbReference type="PROSITE" id="PS50106">
    <property type="entry name" value="PDZ"/>
    <property type="match status" value="1"/>
</dbReference>
<protein>
    <recommendedName>
        <fullName evidence="2">PDZ domain-containing protein</fullName>
    </recommendedName>
</protein>
<name>L1JXJ0_GUITC</name>
<dbReference type="InterPro" id="IPR036034">
    <property type="entry name" value="PDZ_sf"/>
</dbReference>
<dbReference type="Gene3D" id="2.30.42.10">
    <property type="match status" value="1"/>
</dbReference>
<feature type="transmembrane region" description="Helical" evidence="1">
    <location>
        <begin position="12"/>
        <end position="35"/>
    </location>
</feature>